<evidence type="ECO:0000313" key="1">
    <source>
        <dbReference type="EMBL" id="GAA4055169.1"/>
    </source>
</evidence>
<comment type="caution">
    <text evidence="1">The sequence shown here is derived from an EMBL/GenBank/DDBJ whole genome shotgun (WGS) entry which is preliminary data.</text>
</comment>
<dbReference type="EMBL" id="BAABDK010000035">
    <property type="protein sequence ID" value="GAA4055169.1"/>
    <property type="molecule type" value="Genomic_DNA"/>
</dbReference>
<accession>A0ABP7UXN0</accession>
<sequence>MRHTYIPVCSLAQQHTYFQQPATASVRFAPTPDTAEKLRRAGLLLKATELGLLLLRALPVPEPDETPAPARPLPDFLFPLRFAVQPISPYFWNFTALPEQSAPGPPSRIPSIQYFRVEAAPPDGSLTLTVPDARPLPLTTLALSVPAPRADAIAGKVDEAEIRDVVRDKALPASMAQKNALGLNIDLRPWGAGHYQLQRHGQELLECYADDQLHAAQAWAVLEIAQGALAAGPLNIVFAFEGRRTRWRYLVRYRPTTDPAPVIPENASIKVKMAKADKVKAVKDDQAKPAKNDGPPSPVSFAVPKQLPATGPAADLVFESDVALPLAERPVVACTLHYTLHGTPVEVALPAAQGDVLCRPGPDPQQPAFSEIMVLL</sequence>
<name>A0ABP7UXN0_9BACT</name>
<keyword evidence="2" id="KW-1185">Reference proteome</keyword>
<evidence type="ECO:0000313" key="2">
    <source>
        <dbReference type="Proteomes" id="UP001501469"/>
    </source>
</evidence>
<dbReference type="RefSeq" id="WP_345059683.1">
    <property type="nucleotide sequence ID" value="NZ_BAABDK010000035.1"/>
</dbReference>
<dbReference type="Proteomes" id="UP001501469">
    <property type="component" value="Unassembled WGS sequence"/>
</dbReference>
<proteinExistence type="predicted"/>
<organism evidence="1 2">
    <name type="scientific">Hymenobacter glaciei</name>
    <dbReference type="NCBI Taxonomy" id="877209"/>
    <lineage>
        <taxon>Bacteria</taxon>
        <taxon>Pseudomonadati</taxon>
        <taxon>Bacteroidota</taxon>
        <taxon>Cytophagia</taxon>
        <taxon>Cytophagales</taxon>
        <taxon>Hymenobacteraceae</taxon>
        <taxon>Hymenobacter</taxon>
    </lineage>
</organism>
<reference evidence="2" key="1">
    <citation type="journal article" date="2019" name="Int. J. Syst. Evol. Microbiol.">
        <title>The Global Catalogue of Microorganisms (GCM) 10K type strain sequencing project: providing services to taxonomists for standard genome sequencing and annotation.</title>
        <authorList>
            <consortium name="The Broad Institute Genomics Platform"/>
            <consortium name="The Broad Institute Genome Sequencing Center for Infectious Disease"/>
            <person name="Wu L."/>
            <person name="Ma J."/>
        </authorList>
    </citation>
    <scope>NUCLEOTIDE SEQUENCE [LARGE SCALE GENOMIC DNA]</scope>
    <source>
        <strain evidence="2">JCM 17225</strain>
    </source>
</reference>
<gene>
    <name evidence="1" type="ORF">GCM10022409_47910</name>
</gene>
<protein>
    <submittedName>
        <fullName evidence="1">Uncharacterized protein</fullName>
    </submittedName>
</protein>